<dbReference type="RefSeq" id="WP_006892744.1">
    <property type="nucleotide sequence ID" value="NZ_JH109153.1"/>
</dbReference>
<proteinExistence type="inferred from homology"/>
<dbReference type="NCBIfam" id="NF007139">
    <property type="entry name" value="PRK09585.1-3"/>
    <property type="match status" value="1"/>
</dbReference>
<dbReference type="GO" id="GO:0006040">
    <property type="term" value="P:amino sugar metabolic process"/>
    <property type="evidence" value="ECO:0007669"/>
    <property type="project" value="InterPro"/>
</dbReference>
<dbReference type="GO" id="GO:0009254">
    <property type="term" value="P:peptidoglycan turnover"/>
    <property type="evidence" value="ECO:0007669"/>
    <property type="project" value="UniProtKB-UniRule"/>
</dbReference>
<accession>G3IZQ3</accession>
<dbReference type="AlphaFoldDB" id="G3IZQ3"/>
<dbReference type="NCBIfam" id="NF007148">
    <property type="entry name" value="PRK09585.3-2"/>
    <property type="match status" value="1"/>
</dbReference>
<gene>
    <name evidence="1" type="primary">anmK</name>
    <name evidence="2" type="ORF">Mettu_3559</name>
</gene>
<dbReference type="CDD" id="cd24050">
    <property type="entry name" value="ASKHA_NBD_ANMK"/>
    <property type="match status" value="1"/>
</dbReference>
<keyword evidence="1" id="KW-0067">ATP-binding</keyword>
<protein>
    <recommendedName>
        <fullName evidence="1">Anhydro-N-acetylmuramic acid kinase</fullName>
        <ecNumber evidence="1">2.7.1.170</ecNumber>
    </recommendedName>
    <alternativeName>
        <fullName evidence="1">AnhMurNAc kinase</fullName>
    </alternativeName>
</protein>
<dbReference type="Gene3D" id="3.30.420.40">
    <property type="match status" value="2"/>
</dbReference>
<dbReference type="EC" id="2.7.1.170" evidence="1"/>
<sequence length="385" mass="42131">MPELYIGLMSGTSLDGIDAALVDFKNHKARLVEFEYLPFPDDVQSTIQHLSKPDTLISLKEYGTMDARLGHLFAKAVNALLAKADIPASSINAIGSHGQTIYHAPDIRFPFSLQIGDPNIIAELTGITTVADFRRRDIAAKGQGAPLVPAFHQAVFHHPNEHRCIVNIGGIANITVLPKQQSAEVIGFDTGPGNTLMDLWIKLHRNQSYDKSGAWAKTGNIDHGLVALLKQDAYFNAAPPKSTGKEYFSLPWIYQYFDAFSYKAEDIQASLCFLTAITICDAIKKHAPATERILICGGGIHNEYLLELIQQNIECPVESTERYGLHPDHVEAVAFAWLARQTMNNLPGNLKEVTGAIESVILGGIYQGNKKGDTLSPNEGGETIK</sequence>
<comment type="pathway">
    <text evidence="1">Amino-sugar metabolism; 1,6-anhydro-N-acetylmuramate degradation.</text>
</comment>
<dbReference type="HAMAP" id="MF_01270">
    <property type="entry name" value="AnhMurNAc_kinase"/>
    <property type="match status" value="1"/>
</dbReference>
<comment type="pathway">
    <text evidence="1">Cell wall biogenesis; peptidoglycan recycling.</text>
</comment>
<keyword evidence="1" id="KW-0547">Nucleotide-binding</keyword>
<reference evidence="2 3" key="1">
    <citation type="submission" date="2011-06" db="EMBL/GenBank/DDBJ databases">
        <title>Genomic sequence of Methylobacter tundripaludum SV96.</title>
        <authorList>
            <consortium name="US DOE Joint Genome Institute"/>
            <person name="Lucas S."/>
            <person name="Han J."/>
            <person name="Lapidus A."/>
            <person name="Cheng J.-F."/>
            <person name="Goodwin L."/>
            <person name="Pitluck S."/>
            <person name="Held B."/>
            <person name="Detter J.C."/>
            <person name="Han C."/>
            <person name="Tapia R."/>
            <person name="Land M."/>
            <person name="Hauser L."/>
            <person name="Kyrpides N."/>
            <person name="Ivanova N."/>
            <person name="Ovchinnikova G."/>
            <person name="Pagani I."/>
            <person name="Klotz M.G."/>
            <person name="Dispirito A.A."/>
            <person name="Murrell J.C."/>
            <person name="Dunfield P."/>
            <person name="Kalyuzhnaya M.G."/>
            <person name="Svenning M."/>
            <person name="Trotsenko Y.A."/>
            <person name="Stein L.Y."/>
            <person name="Woyke T."/>
        </authorList>
    </citation>
    <scope>NUCLEOTIDE SEQUENCE [LARGE SCALE GENOMIC DNA]</scope>
    <source>
        <strain evidence="3">ATCC BAA-1195 / DSM 17260 / SV96</strain>
    </source>
</reference>
<dbReference type="GO" id="GO:0005524">
    <property type="term" value="F:ATP binding"/>
    <property type="evidence" value="ECO:0007669"/>
    <property type="project" value="UniProtKB-UniRule"/>
</dbReference>
<organism evidence="2 3">
    <name type="scientific">Methylobacter tundripaludum (strain ATCC BAA-1195 / DSM 17260 / SV96)</name>
    <dbReference type="NCBI Taxonomy" id="697282"/>
    <lineage>
        <taxon>Bacteria</taxon>
        <taxon>Pseudomonadati</taxon>
        <taxon>Pseudomonadota</taxon>
        <taxon>Gammaproteobacteria</taxon>
        <taxon>Methylococcales</taxon>
        <taxon>Methylococcaceae</taxon>
        <taxon>Methylobacter</taxon>
    </lineage>
</organism>
<dbReference type="EMBL" id="JH109153">
    <property type="protein sequence ID" value="EGW20425.1"/>
    <property type="molecule type" value="Genomic_DNA"/>
</dbReference>
<dbReference type="PANTHER" id="PTHR30605:SF0">
    <property type="entry name" value="ANHYDRO-N-ACETYLMURAMIC ACID KINASE"/>
    <property type="match status" value="1"/>
</dbReference>
<comment type="catalytic activity">
    <reaction evidence="1">
        <text>1,6-anhydro-N-acetyl-beta-muramate + ATP + H2O = N-acetyl-D-muramate 6-phosphate + ADP + H(+)</text>
        <dbReference type="Rhea" id="RHEA:24952"/>
        <dbReference type="ChEBI" id="CHEBI:15377"/>
        <dbReference type="ChEBI" id="CHEBI:15378"/>
        <dbReference type="ChEBI" id="CHEBI:30616"/>
        <dbReference type="ChEBI" id="CHEBI:58690"/>
        <dbReference type="ChEBI" id="CHEBI:58722"/>
        <dbReference type="ChEBI" id="CHEBI:456216"/>
        <dbReference type="EC" id="2.7.1.170"/>
    </reaction>
</comment>
<keyword evidence="1" id="KW-0808">Transferase</keyword>
<name>G3IZQ3_METTV</name>
<dbReference type="UniPathway" id="UPA00544"/>
<dbReference type="STRING" id="697282.Mettu_3559"/>
<dbReference type="Pfam" id="PF03702">
    <property type="entry name" value="AnmK"/>
    <property type="match status" value="1"/>
</dbReference>
<dbReference type="GO" id="GO:0016301">
    <property type="term" value="F:kinase activity"/>
    <property type="evidence" value="ECO:0007669"/>
    <property type="project" value="UniProtKB-KW"/>
</dbReference>
<dbReference type="InterPro" id="IPR043129">
    <property type="entry name" value="ATPase_NBD"/>
</dbReference>
<feature type="binding site" evidence="1">
    <location>
        <begin position="11"/>
        <end position="18"/>
    </location>
    <ligand>
        <name>ATP</name>
        <dbReference type="ChEBI" id="CHEBI:30616"/>
    </ligand>
</feature>
<dbReference type="SUPFAM" id="SSF53067">
    <property type="entry name" value="Actin-like ATPase domain"/>
    <property type="match status" value="1"/>
</dbReference>
<keyword evidence="3" id="KW-1185">Reference proteome</keyword>
<comment type="function">
    <text evidence="1">Catalyzes the specific phosphorylation of 1,6-anhydro-N-acetylmuramic acid (anhMurNAc) with the simultaneous cleavage of the 1,6-anhydro ring, generating MurNAc-6-P. Is required for the utilization of anhMurNAc either imported from the medium or derived from its own cell wall murein, and thus plays a role in cell wall recycling.</text>
</comment>
<dbReference type="GO" id="GO:0016773">
    <property type="term" value="F:phosphotransferase activity, alcohol group as acceptor"/>
    <property type="evidence" value="ECO:0007669"/>
    <property type="project" value="UniProtKB-UniRule"/>
</dbReference>
<evidence type="ECO:0000313" key="3">
    <source>
        <dbReference type="Proteomes" id="UP000004664"/>
    </source>
</evidence>
<dbReference type="InterPro" id="IPR005338">
    <property type="entry name" value="Anhydro_N_Ac-Mur_kinase"/>
</dbReference>
<keyword evidence="1 2" id="KW-0418">Kinase</keyword>
<dbReference type="eggNOG" id="COG2377">
    <property type="taxonomic scope" value="Bacteria"/>
</dbReference>
<evidence type="ECO:0000256" key="1">
    <source>
        <dbReference type="HAMAP-Rule" id="MF_01270"/>
    </source>
</evidence>
<dbReference type="PANTHER" id="PTHR30605">
    <property type="entry name" value="ANHYDRO-N-ACETYLMURAMIC ACID KINASE"/>
    <property type="match status" value="1"/>
</dbReference>
<evidence type="ECO:0000313" key="2">
    <source>
        <dbReference type="EMBL" id="EGW20425.1"/>
    </source>
</evidence>
<dbReference type="HOGENOM" id="CLU_038782_0_0_6"/>
<comment type="similarity">
    <text evidence="1">Belongs to the anhydro-N-acetylmuramic acid kinase family.</text>
</comment>
<dbReference type="Proteomes" id="UP000004664">
    <property type="component" value="Unassembled WGS sequence"/>
</dbReference>
<dbReference type="OrthoDB" id="9763949at2"/>
<dbReference type="GO" id="GO:0097175">
    <property type="term" value="P:1,6-anhydro-N-acetyl-beta-muramic acid catabolic process"/>
    <property type="evidence" value="ECO:0007669"/>
    <property type="project" value="UniProtKB-UniRule"/>
</dbReference>
<dbReference type="UniPathway" id="UPA00343"/>
<keyword evidence="1" id="KW-0119">Carbohydrate metabolism</keyword>